<feature type="compositionally biased region" description="Polar residues" evidence="1">
    <location>
        <begin position="1531"/>
        <end position="1541"/>
    </location>
</feature>
<dbReference type="Proteomes" id="UP000001307">
    <property type="component" value="Unassembled WGS sequence"/>
</dbReference>
<feature type="compositionally biased region" description="Basic and acidic residues" evidence="1">
    <location>
        <begin position="242"/>
        <end position="300"/>
    </location>
</feature>
<gene>
    <name evidence="2" type="ORF">GSOID_T00013290001</name>
</gene>
<feature type="region of interest" description="Disordered" evidence="1">
    <location>
        <begin position="1"/>
        <end position="35"/>
    </location>
</feature>
<accession>E4WZD5</accession>
<feature type="compositionally biased region" description="Basic and acidic residues" evidence="1">
    <location>
        <begin position="1542"/>
        <end position="1556"/>
    </location>
</feature>
<feature type="compositionally biased region" description="Basic and acidic residues" evidence="1">
    <location>
        <begin position="98"/>
        <end position="180"/>
    </location>
</feature>
<feature type="compositionally biased region" description="Acidic residues" evidence="1">
    <location>
        <begin position="610"/>
        <end position="621"/>
    </location>
</feature>
<feature type="compositionally biased region" description="Basic and acidic residues" evidence="1">
    <location>
        <begin position="405"/>
        <end position="427"/>
    </location>
</feature>
<feature type="compositionally biased region" description="Polar residues" evidence="1">
    <location>
        <begin position="684"/>
        <end position="713"/>
    </location>
</feature>
<feature type="region of interest" description="Disordered" evidence="1">
    <location>
        <begin position="1172"/>
        <end position="1221"/>
    </location>
</feature>
<feature type="region of interest" description="Disordered" evidence="1">
    <location>
        <begin position="95"/>
        <end position="180"/>
    </location>
</feature>
<feature type="region of interest" description="Disordered" evidence="1">
    <location>
        <begin position="583"/>
        <end position="780"/>
    </location>
</feature>
<organism evidence="2 3">
    <name type="scientific">Oikopleura dioica</name>
    <name type="common">Tunicate</name>
    <dbReference type="NCBI Taxonomy" id="34765"/>
    <lineage>
        <taxon>Eukaryota</taxon>
        <taxon>Metazoa</taxon>
        <taxon>Chordata</taxon>
        <taxon>Tunicata</taxon>
        <taxon>Appendicularia</taxon>
        <taxon>Copelata</taxon>
        <taxon>Oikopleuridae</taxon>
        <taxon>Oikopleura</taxon>
    </lineage>
</organism>
<feature type="compositionally biased region" description="Basic and acidic residues" evidence="1">
    <location>
        <begin position="448"/>
        <end position="472"/>
    </location>
</feature>
<proteinExistence type="predicted"/>
<feature type="region of interest" description="Disordered" evidence="1">
    <location>
        <begin position="1055"/>
        <end position="1143"/>
    </location>
</feature>
<feature type="compositionally biased region" description="Basic and acidic residues" evidence="1">
    <location>
        <begin position="1128"/>
        <end position="1143"/>
    </location>
</feature>
<feature type="compositionally biased region" description="Basic and acidic residues" evidence="1">
    <location>
        <begin position="307"/>
        <end position="333"/>
    </location>
</feature>
<protein>
    <submittedName>
        <fullName evidence="2">Uncharacterized protein</fullName>
    </submittedName>
</protein>
<feature type="region of interest" description="Disordered" evidence="1">
    <location>
        <begin position="192"/>
        <end position="341"/>
    </location>
</feature>
<reference evidence="2 3" key="1">
    <citation type="journal article" date="2010" name="Science">
        <title>Plasticity of animal genome architecture unmasked by rapid evolution of a pelagic tunicate.</title>
        <authorList>
            <person name="Denoeud F."/>
            <person name="Henriet S."/>
            <person name="Mungpakdee S."/>
            <person name="Aury J.M."/>
            <person name="Da Silva C."/>
            <person name="Brinkmann H."/>
            <person name="Mikhaleva J."/>
            <person name="Olsen L.C."/>
            <person name="Jubin C."/>
            <person name="Canestro C."/>
            <person name="Bouquet J.M."/>
            <person name="Danks G."/>
            <person name="Poulain J."/>
            <person name="Campsteijn C."/>
            <person name="Adamski M."/>
            <person name="Cross I."/>
            <person name="Yadetie F."/>
            <person name="Muffato M."/>
            <person name="Louis A."/>
            <person name="Butcher S."/>
            <person name="Tsagkogeorga G."/>
            <person name="Konrad A."/>
            <person name="Singh S."/>
            <person name="Jensen M.F."/>
            <person name="Cong E.H."/>
            <person name="Eikeseth-Otteraa H."/>
            <person name="Noel B."/>
            <person name="Anthouard V."/>
            <person name="Porcel B.M."/>
            <person name="Kachouri-Lafond R."/>
            <person name="Nishino A."/>
            <person name="Ugolini M."/>
            <person name="Chourrout P."/>
            <person name="Nishida H."/>
            <person name="Aasland R."/>
            <person name="Huzurbazar S."/>
            <person name="Westhof E."/>
            <person name="Delsuc F."/>
            <person name="Lehrach H."/>
            <person name="Reinhardt R."/>
            <person name="Weissenbach J."/>
            <person name="Roy S.W."/>
            <person name="Artiguenave F."/>
            <person name="Postlethwait J.H."/>
            <person name="Manak J.R."/>
            <person name="Thompson E.M."/>
            <person name="Jaillon O."/>
            <person name="Du Pasquier L."/>
            <person name="Boudinot P."/>
            <person name="Liberles D.A."/>
            <person name="Volff J.N."/>
            <person name="Philippe H."/>
            <person name="Lenhard B."/>
            <person name="Roest Crollius H."/>
            <person name="Wincker P."/>
            <person name="Chourrout D."/>
        </authorList>
    </citation>
    <scope>NUCLEOTIDE SEQUENCE [LARGE SCALE GENOMIC DNA]</scope>
</reference>
<feature type="compositionally biased region" description="Polar residues" evidence="1">
    <location>
        <begin position="948"/>
        <end position="957"/>
    </location>
</feature>
<feature type="compositionally biased region" description="Basic and acidic residues" evidence="1">
    <location>
        <begin position="654"/>
        <end position="666"/>
    </location>
</feature>
<feature type="region of interest" description="Disordered" evidence="1">
    <location>
        <begin position="1529"/>
        <end position="1556"/>
    </location>
</feature>
<evidence type="ECO:0000313" key="2">
    <source>
        <dbReference type="EMBL" id="CBY22531.1"/>
    </source>
</evidence>
<evidence type="ECO:0000256" key="1">
    <source>
        <dbReference type="SAM" id="MobiDB-lite"/>
    </source>
</evidence>
<keyword evidence="3" id="KW-1185">Reference proteome</keyword>
<feature type="compositionally biased region" description="Pro residues" evidence="1">
    <location>
        <begin position="511"/>
        <end position="528"/>
    </location>
</feature>
<sequence>MDPSQAQQASHRVLDFADGKNQQPSGAQPVPRAYSVESLINPGQRIAPKTEADFAGQHIISKPTDSPLSYQNFTAVQPKPARRVSECPLQMLAQAAEDAGRAETAKKRKEDEKRAADTSKKEKELELQRVKQLQEKKKQDAIKAEQERQAEFRRQKMEEARLLDEARKLDNEKKEVRRREEAAKLALEAEAKQKALREKQIAEEKRQRAIKDAERKAAEKRKLEEERKRQHRERAQLQALLEQKRQQARKLEEKLQKERAAKRKLAEEKEAKAKKEALERAKRDALRQIEEEEKKSAERQKQKKARERAAKDLEADKKREAAKERESSKHNESTESASDVETDFVNLLYQTPSVSNVNQEVKIKFPASFELKRRNSDTVQSTGSSGAPVVNFIKEYPGKPPPDLSPKRPPDKNEDEEDAKRPPPEKKPRIKSPSPPPTSSPEENAATPERKQAKTPEKPTEVSIPEKQHDSQESETEDCSSKNLRGVTKSGDGSQGSASHAVAVSETPQAKTPPPAVVSPPPVTPPPMNLYGALSEAQQQSQTIVKMEPDSEGYGDYSGGCGNYDSCGNFLAEETAIIDLLCETSSSEDEEPAYFGSDTPDLTFSPVNEEVIDDEDDDEPLDSLIVRRTEAETASDRSESESESEAEPGTPEPRTPETRPSDESDNRATTPNAEATLPDPEPNVESSFLSVVPNLSSEENTSAIKSPSQLSKNVSRDDSSGASSPQPEKAASEANFNVLNLLADAALGNHHPPTTSKNLTNNSRPCRSESNEHGENLPDHTSEKLANACEHSSADPNKIDIENKEVTHELAEDIQQNINLEQSQSVELTQRKLEVCPRDNTSSFSVTHDQPHAFSNLSCDKKKKFSLEKEAGERDLEIETPVEEFKVPLSPHFVKEKTNFETSCATISTLSSVTNQYKILDQTKDSSVSKKTTPAALVGQAHRKNQEDSYSSATTLEVQGHQDTEKPIERVILECEKESLTNQNSSCTNEVNKSVEMDLEIDESCLENAKLGLKKQEPGSFELRFSDSESVDSRPGSVLTSPSPHVYQFSDASSVDAQNEPAEEPFVKIVPEELKGSDDDESSAEVIDSESLFSNTKKESTKDNDLDDTLVEAEQTVLDADTTITETTKQEENKLEDETKCKPDFQTNSEIELFKDHEEIMSLKKPVTPLTLNITDNPGSDNLINKNFSEKSEEPKADKQVPKTITEDSCTSSNQDKKSSAISDVTDDIVAVSEPSALPPVYTNSLVPVPEVIKIAPSGPKDQTIAALAAQQDSVKVAEKSASKVKATKTFMPPIGFTPPFSQTVKRKLNIIDKEQAVPTGPVRKKMRVPLSQQPKTITQPRVQINPASDFSQYHQTSIYQKPQSRYVKLQPAPANPSHAEERLLLARQRQLDRLDLKHLEERRRLEANFTAVPRTSTSPLTIIADPCRHRRVTYMADPARTIVQPQQALRQEQPIRPRLAAVQHIQSRAPIDPTRTFRPVQQASPTRPKQQIRCTFDLKLTNHGFRTLQRTTPSPTGQERVPIQRVIRISKNNLSSASTKDLSKSPYDDRPRKLS</sequence>
<evidence type="ECO:0000313" key="3">
    <source>
        <dbReference type="Proteomes" id="UP000001307"/>
    </source>
</evidence>
<feature type="compositionally biased region" description="Polar residues" evidence="1">
    <location>
        <begin position="1"/>
        <end position="10"/>
    </location>
</feature>
<dbReference type="InParanoid" id="E4WZD5"/>
<dbReference type="EMBL" id="FN653019">
    <property type="protein sequence ID" value="CBY22531.1"/>
    <property type="molecule type" value="Genomic_DNA"/>
</dbReference>
<feature type="compositionally biased region" description="Basic and acidic residues" evidence="1">
    <location>
        <begin position="625"/>
        <end position="640"/>
    </location>
</feature>
<feature type="region of interest" description="Disordered" evidence="1">
    <location>
        <begin position="368"/>
        <end position="531"/>
    </location>
</feature>
<name>E4WZD5_OIKDI</name>
<feature type="region of interest" description="Disordered" evidence="1">
    <location>
        <begin position="931"/>
        <end position="964"/>
    </location>
</feature>
<feature type="compositionally biased region" description="Polar residues" evidence="1">
    <location>
        <begin position="752"/>
        <end position="765"/>
    </location>
</feature>
<feature type="compositionally biased region" description="Basic and acidic residues" evidence="1">
    <location>
        <begin position="766"/>
        <end position="780"/>
    </location>
</feature>
<feature type="compositionally biased region" description="Basic and acidic residues" evidence="1">
    <location>
        <begin position="192"/>
        <end position="228"/>
    </location>
</feature>
<feature type="compositionally biased region" description="Basic and acidic residues" evidence="1">
    <location>
        <begin position="1188"/>
        <end position="1201"/>
    </location>
</feature>
<feature type="compositionally biased region" description="Polar residues" evidence="1">
    <location>
        <begin position="1172"/>
        <end position="1187"/>
    </location>
</feature>
<feature type="region of interest" description="Disordered" evidence="1">
    <location>
        <begin position="49"/>
        <end position="71"/>
    </location>
</feature>